<dbReference type="InterPro" id="IPR001173">
    <property type="entry name" value="Glyco_trans_2-like"/>
</dbReference>
<dbReference type="InterPro" id="IPR029044">
    <property type="entry name" value="Nucleotide-diphossugar_trans"/>
</dbReference>
<dbReference type="GO" id="GO:0016757">
    <property type="term" value="F:glycosyltransferase activity"/>
    <property type="evidence" value="ECO:0007669"/>
    <property type="project" value="UniProtKB-KW"/>
</dbReference>
<dbReference type="EC" id="2.4.-.-" evidence="2"/>
<dbReference type="Gene3D" id="3.90.550.10">
    <property type="entry name" value="Spore Coat Polysaccharide Biosynthesis Protein SpsA, Chain A"/>
    <property type="match status" value="1"/>
</dbReference>
<protein>
    <submittedName>
        <fullName evidence="2">Glycosyltransferase</fullName>
        <ecNumber evidence="2">2.4.-.-</ecNumber>
    </submittedName>
</protein>
<dbReference type="Pfam" id="PF00535">
    <property type="entry name" value="Glycos_transf_2"/>
    <property type="match status" value="1"/>
</dbReference>
<proteinExistence type="predicted"/>
<dbReference type="RefSeq" id="WP_199111385.1">
    <property type="nucleotide sequence ID" value="NZ_JAHWXQ010000005.1"/>
</dbReference>
<feature type="domain" description="Glycosyltransferase 2-like" evidence="1">
    <location>
        <begin position="11"/>
        <end position="176"/>
    </location>
</feature>
<organism evidence="2 3">
    <name type="scientific">Pontibacter populi</name>
    <dbReference type="NCBI Taxonomy" id="890055"/>
    <lineage>
        <taxon>Bacteria</taxon>
        <taxon>Pseudomonadati</taxon>
        <taxon>Bacteroidota</taxon>
        <taxon>Cytophagia</taxon>
        <taxon>Cytophagales</taxon>
        <taxon>Hymenobacteraceae</taxon>
        <taxon>Pontibacter</taxon>
    </lineage>
</organism>
<keyword evidence="2" id="KW-0328">Glycosyltransferase</keyword>
<evidence type="ECO:0000313" key="2">
    <source>
        <dbReference type="EMBL" id="MBW3366642.1"/>
    </source>
</evidence>
<reference evidence="2 3" key="1">
    <citation type="submission" date="2021-07" db="EMBL/GenBank/DDBJ databases">
        <authorList>
            <person name="Kim M.K."/>
        </authorList>
    </citation>
    <scope>NUCLEOTIDE SEQUENCE [LARGE SCALE GENOMIC DNA]</scope>
    <source>
        <strain evidence="2 3">HLY7-15</strain>
    </source>
</reference>
<keyword evidence="3" id="KW-1185">Reference proteome</keyword>
<name>A0ABS6XF84_9BACT</name>
<keyword evidence="2" id="KW-0808">Transferase</keyword>
<gene>
    <name evidence="2" type="ORF">KYK27_16395</name>
</gene>
<comment type="caution">
    <text evidence="2">The sequence shown here is derived from an EMBL/GenBank/DDBJ whole genome shotgun (WGS) entry which is preliminary data.</text>
</comment>
<dbReference type="SUPFAM" id="SSF53448">
    <property type="entry name" value="Nucleotide-diphospho-sugar transferases"/>
    <property type="match status" value="1"/>
</dbReference>
<evidence type="ECO:0000313" key="3">
    <source>
        <dbReference type="Proteomes" id="UP000774935"/>
    </source>
</evidence>
<dbReference type="EMBL" id="JAHWXQ010000005">
    <property type="protein sequence ID" value="MBW3366642.1"/>
    <property type="molecule type" value="Genomic_DNA"/>
</dbReference>
<dbReference type="PANTHER" id="PTHR22916">
    <property type="entry name" value="GLYCOSYLTRANSFERASE"/>
    <property type="match status" value="1"/>
</dbReference>
<dbReference type="PANTHER" id="PTHR22916:SF3">
    <property type="entry name" value="UDP-GLCNAC:BETAGAL BETA-1,3-N-ACETYLGLUCOSAMINYLTRANSFERASE-LIKE PROTEIN 1"/>
    <property type="match status" value="1"/>
</dbReference>
<sequence length="348" mass="40783">MASQQEKPLVSIICLTYNHERFIAQAIEGFLFQKTSFYFEIIIHDDCSTDKTREVIQPYVEKFPNLYRLIYQDINQYSLGKKIIPLILPYCRGRYIALCEGDDYWIDPHKLQKQVDFLETNQDFNISFHRVKELKESGSEELSNLNSSDKEEVYTIEDLAIRNFIHTPSIVFRNIFSSVGFPKWFNESPVGDYVLHMLNARHGKIKYFPEPMAVYRIHSGGVWSSLTRTKVLEKWAKVLLLLILEFNSNAKVQEELLKQLAGIVWESSVYFKQDLMSTSIKNNLKNSELKVLIEEILNKSTHSYDELNVQLRAFEEQQLANRNLKNSLEYKIGNYIIKPLKYLKDVIN</sequence>
<evidence type="ECO:0000259" key="1">
    <source>
        <dbReference type="Pfam" id="PF00535"/>
    </source>
</evidence>
<accession>A0ABS6XF84</accession>
<dbReference type="Proteomes" id="UP000774935">
    <property type="component" value="Unassembled WGS sequence"/>
</dbReference>